<reference evidence="2" key="1">
    <citation type="journal article" date="2020" name="mSystems">
        <title>Genome- and Community-Level Interaction Insights into Carbon Utilization and Element Cycling Functions of Hydrothermarchaeota in Hydrothermal Sediment.</title>
        <authorList>
            <person name="Zhou Z."/>
            <person name="Liu Y."/>
            <person name="Xu W."/>
            <person name="Pan J."/>
            <person name="Luo Z.H."/>
            <person name="Li M."/>
        </authorList>
    </citation>
    <scope>NUCLEOTIDE SEQUENCE [LARGE SCALE GENOMIC DNA]</scope>
    <source>
        <strain evidence="2">HyVt-493</strain>
    </source>
</reference>
<protein>
    <submittedName>
        <fullName evidence="2">Arc family DNA-binding protein</fullName>
    </submittedName>
</protein>
<comment type="caution">
    <text evidence="2">The sequence shown here is derived from an EMBL/GenBank/DDBJ whole genome shotgun (WGS) entry which is preliminary data.</text>
</comment>
<accession>A0A7V2SZE3</accession>
<dbReference type="InterPro" id="IPR010985">
    <property type="entry name" value="Ribbon_hlx_hlx"/>
</dbReference>
<dbReference type="AlphaFoldDB" id="A0A7V2SZE3"/>
<sequence>MQPDTMTTFTMSRIPSKLKNWLKKRASSNNRSMSAEVLTLLEKLKRGELKEV</sequence>
<organism evidence="2">
    <name type="scientific">Leucothrix mucor</name>
    <dbReference type="NCBI Taxonomy" id="45248"/>
    <lineage>
        <taxon>Bacteria</taxon>
        <taxon>Pseudomonadati</taxon>
        <taxon>Pseudomonadota</taxon>
        <taxon>Gammaproteobacteria</taxon>
        <taxon>Thiotrichales</taxon>
        <taxon>Thiotrichaceae</taxon>
        <taxon>Leucothrix</taxon>
    </lineage>
</organism>
<dbReference type="Proteomes" id="UP000885750">
    <property type="component" value="Unassembled WGS sequence"/>
</dbReference>
<dbReference type="GO" id="GO:0006355">
    <property type="term" value="P:regulation of DNA-templated transcription"/>
    <property type="evidence" value="ECO:0007669"/>
    <property type="project" value="InterPro"/>
</dbReference>
<evidence type="ECO:0000313" key="2">
    <source>
        <dbReference type="EMBL" id="HFC92281.1"/>
    </source>
</evidence>
<dbReference type="GO" id="GO:0003677">
    <property type="term" value="F:DNA binding"/>
    <property type="evidence" value="ECO:0007669"/>
    <property type="project" value="UniProtKB-KW"/>
</dbReference>
<name>A0A7V2SZE3_LEUMU</name>
<proteinExistence type="predicted"/>
<dbReference type="SUPFAM" id="SSF47598">
    <property type="entry name" value="Ribbon-helix-helix"/>
    <property type="match status" value="1"/>
</dbReference>
<dbReference type="Pfam" id="PF22513">
    <property type="entry name" value="FitA-like_RHH"/>
    <property type="match status" value="1"/>
</dbReference>
<dbReference type="InterPro" id="IPR053853">
    <property type="entry name" value="FitA-like_RHH"/>
</dbReference>
<dbReference type="EMBL" id="DRMS01000213">
    <property type="protein sequence ID" value="HFC92281.1"/>
    <property type="molecule type" value="Genomic_DNA"/>
</dbReference>
<evidence type="ECO:0000259" key="1">
    <source>
        <dbReference type="Pfam" id="PF22513"/>
    </source>
</evidence>
<gene>
    <name evidence="2" type="ORF">ENJ51_05650</name>
</gene>
<keyword evidence="2" id="KW-0238">DNA-binding</keyword>
<feature type="domain" description="Antitoxin FitA-like ribbon-helix-helix" evidence="1">
    <location>
        <begin position="14"/>
        <end position="43"/>
    </location>
</feature>
<dbReference type="InterPro" id="IPR013321">
    <property type="entry name" value="Arc_rbn_hlx_hlx"/>
</dbReference>
<dbReference type="Gene3D" id="1.10.1220.10">
    <property type="entry name" value="Met repressor-like"/>
    <property type="match status" value="1"/>
</dbReference>